<dbReference type="EMBL" id="JABFAD010000006">
    <property type="protein sequence ID" value="MBA0801083.1"/>
    <property type="molecule type" value="Genomic_DNA"/>
</dbReference>
<keyword evidence="1" id="KW-1133">Transmembrane helix</keyword>
<dbReference type="OrthoDB" id="2789670at2759"/>
<dbReference type="InterPro" id="IPR001128">
    <property type="entry name" value="Cyt_P450"/>
</dbReference>
<gene>
    <name evidence="2" type="ORF">Gohar_011472</name>
</gene>
<dbReference type="Pfam" id="PF00067">
    <property type="entry name" value="p450"/>
    <property type="match status" value="1"/>
</dbReference>
<feature type="non-terminal residue" evidence="2">
    <location>
        <position position="180"/>
    </location>
</feature>
<dbReference type="PANTHER" id="PTHR24299:SF59">
    <property type="entry name" value="CYTOCHROME P450 SUPERFAMILY PROTEIN"/>
    <property type="match status" value="1"/>
</dbReference>
<protein>
    <submittedName>
        <fullName evidence="2">Uncharacterized protein</fullName>
    </submittedName>
</protein>
<evidence type="ECO:0000313" key="2">
    <source>
        <dbReference type="EMBL" id="MBA0801083.1"/>
    </source>
</evidence>
<proteinExistence type="predicted"/>
<accession>A0A7J9GU31</accession>
<sequence length="180" mass="19885">SEVVRELKQGVQGDNGDGDVNGNTVNLRLTLFEECEAEERVLLLNEPACSSIYVEKVYLVLDQIENFIIYHLGLVAAVFLKWVGPFFIDKMDLLTSSLLCPLLVWLLLQAFNSIINGSKSSQQKLPPGPRRMPIIGNLIDLGDKPHRSLAKLAQIHGPVMSLKLSSLITVVVSSETMAKE</sequence>
<evidence type="ECO:0000313" key="3">
    <source>
        <dbReference type="Proteomes" id="UP000593560"/>
    </source>
</evidence>
<feature type="transmembrane region" description="Helical" evidence="1">
    <location>
        <begin position="67"/>
        <end position="88"/>
    </location>
</feature>
<evidence type="ECO:0000256" key="1">
    <source>
        <dbReference type="SAM" id="Phobius"/>
    </source>
</evidence>
<keyword evidence="1" id="KW-0812">Transmembrane</keyword>
<comment type="caution">
    <text evidence="2">The sequence shown here is derived from an EMBL/GenBank/DDBJ whole genome shotgun (WGS) entry which is preliminary data.</text>
</comment>
<dbReference type="Gene3D" id="1.10.630.10">
    <property type="entry name" value="Cytochrome P450"/>
    <property type="match status" value="1"/>
</dbReference>
<reference evidence="2 3" key="1">
    <citation type="journal article" date="2019" name="Genome Biol. Evol.">
        <title>Insights into the evolution of the New World diploid cottons (Gossypium, subgenus Houzingenia) based on genome sequencing.</title>
        <authorList>
            <person name="Grover C.E."/>
            <person name="Arick M.A. 2nd"/>
            <person name="Thrash A."/>
            <person name="Conover J.L."/>
            <person name="Sanders W.S."/>
            <person name="Peterson D.G."/>
            <person name="Frelichowski J.E."/>
            <person name="Scheffler J.A."/>
            <person name="Scheffler B.E."/>
            <person name="Wendel J.F."/>
        </authorList>
    </citation>
    <scope>NUCLEOTIDE SEQUENCE [LARGE SCALE GENOMIC DNA]</scope>
    <source>
        <strain evidence="2">0</strain>
        <tissue evidence="2">Leaf</tissue>
    </source>
</reference>
<dbReference type="InterPro" id="IPR036396">
    <property type="entry name" value="Cyt_P450_sf"/>
</dbReference>
<dbReference type="GO" id="GO:0020037">
    <property type="term" value="F:heme binding"/>
    <property type="evidence" value="ECO:0007669"/>
    <property type="project" value="InterPro"/>
</dbReference>
<dbReference type="SUPFAM" id="SSF48264">
    <property type="entry name" value="Cytochrome P450"/>
    <property type="match status" value="1"/>
</dbReference>
<keyword evidence="1" id="KW-0472">Membrane</keyword>
<keyword evidence="3" id="KW-1185">Reference proteome</keyword>
<dbReference type="GO" id="GO:0016705">
    <property type="term" value="F:oxidoreductase activity, acting on paired donors, with incorporation or reduction of molecular oxygen"/>
    <property type="evidence" value="ECO:0007669"/>
    <property type="project" value="InterPro"/>
</dbReference>
<dbReference type="Proteomes" id="UP000593560">
    <property type="component" value="Unassembled WGS sequence"/>
</dbReference>
<feature type="transmembrane region" description="Helical" evidence="1">
    <location>
        <begin position="94"/>
        <end position="115"/>
    </location>
</feature>
<name>A0A7J9GU31_9ROSI</name>
<dbReference type="GO" id="GO:0004497">
    <property type="term" value="F:monooxygenase activity"/>
    <property type="evidence" value="ECO:0007669"/>
    <property type="project" value="InterPro"/>
</dbReference>
<organism evidence="2 3">
    <name type="scientific">Gossypium harknessii</name>
    <dbReference type="NCBI Taxonomy" id="34285"/>
    <lineage>
        <taxon>Eukaryota</taxon>
        <taxon>Viridiplantae</taxon>
        <taxon>Streptophyta</taxon>
        <taxon>Embryophyta</taxon>
        <taxon>Tracheophyta</taxon>
        <taxon>Spermatophyta</taxon>
        <taxon>Magnoliopsida</taxon>
        <taxon>eudicotyledons</taxon>
        <taxon>Gunneridae</taxon>
        <taxon>Pentapetalae</taxon>
        <taxon>rosids</taxon>
        <taxon>malvids</taxon>
        <taxon>Malvales</taxon>
        <taxon>Malvaceae</taxon>
        <taxon>Malvoideae</taxon>
        <taxon>Gossypium</taxon>
    </lineage>
</organism>
<dbReference type="AlphaFoldDB" id="A0A7J9GU31"/>
<dbReference type="PANTHER" id="PTHR24299">
    <property type="entry name" value="CYTOCHROME P450 FAMILY 1"/>
    <property type="match status" value="1"/>
</dbReference>
<dbReference type="GO" id="GO:0005506">
    <property type="term" value="F:iron ion binding"/>
    <property type="evidence" value="ECO:0007669"/>
    <property type="project" value="InterPro"/>
</dbReference>